<dbReference type="PANTHER" id="PTHR33128:SF47">
    <property type="entry name" value="GPI-ANCHORED-LIKE PROTEIN (DUF 3339)"/>
    <property type="match status" value="1"/>
</dbReference>
<keyword evidence="1" id="KW-1133">Transmembrane helix</keyword>
<keyword evidence="1" id="KW-0472">Membrane</keyword>
<sequence length="50" mass="5425">MSLLSNADWGPIVVAVVLFILLSPGMMFQLPTRTRVIEFGNMCTSGIAIL</sequence>
<feature type="transmembrane region" description="Helical" evidence="1">
    <location>
        <begin position="12"/>
        <end position="30"/>
    </location>
</feature>
<evidence type="ECO:0000313" key="3">
    <source>
        <dbReference type="Proteomes" id="UP000593577"/>
    </source>
</evidence>
<gene>
    <name evidence="2" type="ORF">Goari_025161</name>
</gene>
<organism evidence="2 3">
    <name type="scientific">Gossypium aridum</name>
    <name type="common">American cotton</name>
    <name type="synonym">Erioxylum aridum</name>
    <dbReference type="NCBI Taxonomy" id="34290"/>
    <lineage>
        <taxon>Eukaryota</taxon>
        <taxon>Viridiplantae</taxon>
        <taxon>Streptophyta</taxon>
        <taxon>Embryophyta</taxon>
        <taxon>Tracheophyta</taxon>
        <taxon>Spermatophyta</taxon>
        <taxon>Magnoliopsida</taxon>
        <taxon>eudicotyledons</taxon>
        <taxon>Gunneridae</taxon>
        <taxon>Pentapetalae</taxon>
        <taxon>rosids</taxon>
        <taxon>malvids</taxon>
        <taxon>Malvales</taxon>
        <taxon>Malvaceae</taxon>
        <taxon>Malvoideae</taxon>
        <taxon>Gossypium</taxon>
    </lineage>
</organism>
<keyword evidence="1" id="KW-0812">Transmembrane</keyword>
<comment type="caution">
    <text evidence="2">The sequence shown here is derived from an EMBL/GenBank/DDBJ whole genome shotgun (WGS) entry which is preliminary data.</text>
</comment>
<protein>
    <submittedName>
        <fullName evidence="2">Uncharacterized protein</fullName>
    </submittedName>
</protein>
<proteinExistence type="predicted"/>
<feature type="non-terminal residue" evidence="2">
    <location>
        <position position="50"/>
    </location>
</feature>
<dbReference type="AlphaFoldDB" id="A0A7J8X890"/>
<name>A0A7J8X890_GOSAI</name>
<dbReference type="EMBL" id="JABFAA010000006">
    <property type="protein sequence ID" value="MBA0683506.1"/>
    <property type="molecule type" value="Genomic_DNA"/>
</dbReference>
<dbReference type="InterPro" id="IPR021775">
    <property type="entry name" value="DUF3339"/>
</dbReference>
<keyword evidence="3" id="KW-1185">Reference proteome</keyword>
<reference evidence="2 3" key="1">
    <citation type="journal article" date="2019" name="Genome Biol. Evol.">
        <title>Insights into the evolution of the New World diploid cottons (Gossypium, subgenus Houzingenia) based on genome sequencing.</title>
        <authorList>
            <person name="Grover C.E."/>
            <person name="Arick M.A. 2nd"/>
            <person name="Thrash A."/>
            <person name="Conover J.L."/>
            <person name="Sanders W.S."/>
            <person name="Peterson D.G."/>
            <person name="Frelichowski J.E."/>
            <person name="Scheffler J.A."/>
            <person name="Scheffler B.E."/>
            <person name="Wendel J.F."/>
        </authorList>
    </citation>
    <scope>NUCLEOTIDE SEQUENCE [LARGE SCALE GENOMIC DNA]</scope>
    <source>
        <strain evidence="2">185</strain>
        <tissue evidence="2">Leaf</tissue>
    </source>
</reference>
<accession>A0A7J8X890</accession>
<evidence type="ECO:0000313" key="2">
    <source>
        <dbReference type="EMBL" id="MBA0683506.1"/>
    </source>
</evidence>
<dbReference type="Proteomes" id="UP000593577">
    <property type="component" value="Unassembled WGS sequence"/>
</dbReference>
<dbReference type="Pfam" id="PF11820">
    <property type="entry name" value="DUF3339"/>
    <property type="match status" value="1"/>
</dbReference>
<dbReference type="PANTHER" id="PTHR33128">
    <property type="entry name" value="OS05G0103400 PROTEIN"/>
    <property type="match status" value="1"/>
</dbReference>
<evidence type="ECO:0000256" key="1">
    <source>
        <dbReference type="SAM" id="Phobius"/>
    </source>
</evidence>